<protein>
    <submittedName>
        <fullName evidence="2">Uncharacterized protein</fullName>
    </submittedName>
</protein>
<evidence type="ECO:0000313" key="3">
    <source>
        <dbReference type="Proteomes" id="UP000639643"/>
    </source>
</evidence>
<dbReference type="Proteomes" id="UP000639643">
    <property type="component" value="Unassembled WGS sequence"/>
</dbReference>
<proteinExistence type="predicted"/>
<name>A0A8H6JHR0_9PEZI</name>
<organism evidence="2 3">
    <name type="scientific">Colletotrichum musicola</name>
    <dbReference type="NCBI Taxonomy" id="2175873"/>
    <lineage>
        <taxon>Eukaryota</taxon>
        <taxon>Fungi</taxon>
        <taxon>Dikarya</taxon>
        <taxon>Ascomycota</taxon>
        <taxon>Pezizomycotina</taxon>
        <taxon>Sordariomycetes</taxon>
        <taxon>Hypocreomycetidae</taxon>
        <taxon>Glomerellales</taxon>
        <taxon>Glomerellaceae</taxon>
        <taxon>Colletotrichum</taxon>
        <taxon>Colletotrichum orchidearum species complex</taxon>
    </lineage>
</organism>
<feature type="region of interest" description="Disordered" evidence="1">
    <location>
        <begin position="28"/>
        <end position="132"/>
    </location>
</feature>
<feature type="compositionally biased region" description="Basic and acidic residues" evidence="1">
    <location>
        <begin position="43"/>
        <end position="61"/>
    </location>
</feature>
<accession>A0A8H6JHR0</accession>
<feature type="compositionally biased region" description="Polar residues" evidence="1">
    <location>
        <begin position="81"/>
        <end position="94"/>
    </location>
</feature>
<sequence length="164" mass="16981">MSKGKAKDGVTTDEKPDKKFLLLLSTLGSQSSVSPSDGSMELELSKGKHEVAQRAAVERASEAALGQEEGEAPCDRGAGAASNQQRRPSGTTSWKDGGGVEVESCSGETGEMRPHGDAQTTTTTTTLKEVGSGERQFQGIDSCAKGLGVSVPYGRMTRTGSLSA</sequence>
<gene>
    <name evidence="2" type="ORF">CMUS01_12856</name>
</gene>
<comment type="caution">
    <text evidence="2">The sequence shown here is derived from an EMBL/GenBank/DDBJ whole genome shotgun (WGS) entry which is preliminary data.</text>
</comment>
<evidence type="ECO:0000256" key="1">
    <source>
        <dbReference type="SAM" id="MobiDB-lite"/>
    </source>
</evidence>
<dbReference type="AlphaFoldDB" id="A0A8H6JHR0"/>
<keyword evidence="3" id="KW-1185">Reference proteome</keyword>
<reference evidence="2" key="1">
    <citation type="journal article" date="2020" name="Phytopathology">
        <title>Genome Sequence Resources of Colletotrichum truncatum, C. plurivorum, C. musicola, and C. sojae: Four Species Pathogenic to Soybean (Glycine max).</title>
        <authorList>
            <person name="Rogerio F."/>
            <person name="Boufleur T.R."/>
            <person name="Ciampi-Guillardi M."/>
            <person name="Sukno S.A."/>
            <person name="Thon M.R."/>
            <person name="Massola Junior N.S."/>
            <person name="Baroncelli R."/>
        </authorList>
    </citation>
    <scope>NUCLEOTIDE SEQUENCE</scope>
    <source>
        <strain evidence="2">LFN0074</strain>
    </source>
</reference>
<evidence type="ECO:0000313" key="2">
    <source>
        <dbReference type="EMBL" id="KAF6813295.1"/>
    </source>
</evidence>
<feature type="compositionally biased region" description="Low complexity" evidence="1">
    <location>
        <begin position="28"/>
        <end position="39"/>
    </location>
</feature>
<dbReference type="EMBL" id="WIGM01000761">
    <property type="protein sequence ID" value="KAF6813295.1"/>
    <property type="molecule type" value="Genomic_DNA"/>
</dbReference>